<keyword evidence="2" id="KW-0812">Transmembrane</keyword>
<dbReference type="AlphaFoldDB" id="A0A563EHG0"/>
<dbReference type="OrthoDB" id="3687320at2"/>
<keyword evidence="2" id="KW-1133">Transmembrane helix</keyword>
<organism evidence="3 4">
    <name type="scientific">Lentzea tibetensis</name>
    <dbReference type="NCBI Taxonomy" id="2591470"/>
    <lineage>
        <taxon>Bacteria</taxon>
        <taxon>Bacillati</taxon>
        <taxon>Actinomycetota</taxon>
        <taxon>Actinomycetes</taxon>
        <taxon>Pseudonocardiales</taxon>
        <taxon>Pseudonocardiaceae</taxon>
        <taxon>Lentzea</taxon>
    </lineage>
</organism>
<keyword evidence="2" id="KW-0472">Membrane</keyword>
<evidence type="ECO:0008006" key="5">
    <source>
        <dbReference type="Google" id="ProtNLM"/>
    </source>
</evidence>
<feature type="transmembrane region" description="Helical" evidence="2">
    <location>
        <begin position="26"/>
        <end position="48"/>
    </location>
</feature>
<sequence length="212" mass="22517">MSAPAGWQQPPPPGWGHPPKKNKGPVVAVLIVAGMLAAGVSAVGWLYVQTHRDHGTPPGAEALPAKCDAIGQDTLQRMRVTNPIASSSSHVESPDASATSCNWGQTEGRDGDGRRSLNVWIRTYREERLAEQELVAFEQSGSSVEKTGEGAITVGKGGSSFTTVSYAVRSGGRYVRIDYSGWDAGLLSAKQPDVEEWKKLVSQAAAQVFAKS</sequence>
<evidence type="ECO:0000256" key="1">
    <source>
        <dbReference type="SAM" id="MobiDB-lite"/>
    </source>
</evidence>
<dbReference type="EMBL" id="VOBR01000047">
    <property type="protein sequence ID" value="TWP44896.1"/>
    <property type="molecule type" value="Genomic_DNA"/>
</dbReference>
<keyword evidence="4" id="KW-1185">Reference proteome</keyword>
<dbReference type="Proteomes" id="UP000316639">
    <property type="component" value="Unassembled WGS sequence"/>
</dbReference>
<feature type="region of interest" description="Disordered" evidence="1">
    <location>
        <begin position="85"/>
        <end position="114"/>
    </location>
</feature>
<evidence type="ECO:0000256" key="2">
    <source>
        <dbReference type="SAM" id="Phobius"/>
    </source>
</evidence>
<comment type="caution">
    <text evidence="3">The sequence shown here is derived from an EMBL/GenBank/DDBJ whole genome shotgun (WGS) entry which is preliminary data.</text>
</comment>
<protein>
    <recommendedName>
        <fullName evidence="5">DUF3558 domain-containing protein</fullName>
    </recommendedName>
</protein>
<evidence type="ECO:0000313" key="3">
    <source>
        <dbReference type="EMBL" id="TWP44896.1"/>
    </source>
</evidence>
<evidence type="ECO:0000313" key="4">
    <source>
        <dbReference type="Proteomes" id="UP000316639"/>
    </source>
</evidence>
<dbReference type="RefSeq" id="WP_146360517.1">
    <property type="nucleotide sequence ID" value="NZ_VOBR01000047.1"/>
</dbReference>
<feature type="region of interest" description="Disordered" evidence="1">
    <location>
        <begin position="1"/>
        <end position="20"/>
    </location>
</feature>
<gene>
    <name evidence="3" type="ORF">FKR81_40560</name>
</gene>
<name>A0A563EHG0_9PSEU</name>
<reference evidence="3 4" key="1">
    <citation type="submission" date="2019-07" db="EMBL/GenBank/DDBJ databases">
        <title>Lentzea xizangensis sp. nov., isolated from Qinghai-Tibetan Plateau Soils.</title>
        <authorList>
            <person name="Huang J."/>
        </authorList>
    </citation>
    <scope>NUCLEOTIDE SEQUENCE [LARGE SCALE GENOMIC DNA]</scope>
    <source>
        <strain evidence="3 4">FXJ1.1311</strain>
    </source>
</reference>
<proteinExistence type="predicted"/>
<feature type="compositionally biased region" description="Polar residues" evidence="1">
    <location>
        <begin position="85"/>
        <end position="105"/>
    </location>
</feature>
<accession>A0A563EHG0</accession>